<comment type="subcellular location">
    <subcellularLocation>
        <location evidence="11">Cell inner membrane</location>
        <topology evidence="11">Multi-pass membrane protein</topology>
    </subcellularLocation>
    <subcellularLocation>
        <location evidence="2 10">Cell membrane</location>
        <topology evidence="2 10">Multi-pass membrane protein</topology>
    </subcellularLocation>
</comment>
<evidence type="ECO:0000256" key="7">
    <source>
        <dbReference type="ARBA" id="ARBA00022692"/>
    </source>
</evidence>
<evidence type="ECO:0000256" key="8">
    <source>
        <dbReference type="ARBA" id="ARBA00022989"/>
    </source>
</evidence>
<feature type="transmembrane region" description="Helical" evidence="10">
    <location>
        <begin position="45"/>
        <end position="65"/>
    </location>
</feature>
<keyword evidence="7 10" id="KW-0812">Transmembrane</keyword>
<keyword evidence="6 11" id="KW-0500">Molybdenum</keyword>
<keyword evidence="5" id="KW-1003">Cell membrane</keyword>
<comment type="function">
    <text evidence="1 11">Part of the binding-protein-dependent transport system for molybdenum; probably responsible for the translocation of the substrate across the membrane.</text>
</comment>
<feature type="transmembrane region" description="Helical" evidence="10">
    <location>
        <begin position="85"/>
        <end position="111"/>
    </location>
</feature>
<sequence length="221" mass="23932">MDIEAIWVSVELAAFTTLMLFLLGLPFAYWLSVTRWRLKFLLESLVVLPMILPPTVLGFYVLVAIGPMSPLGRAYEHMTGHALAFSFQGLLLASILYSMPFAVRPFAAAFASVDRRLIEASWCLGVSRIRTFLQVACPLSWAGIVTGLVLSFAHTLGEFGVVLMVGGNIPGVTRTISIAIYDEVQAVNYRGAAMASLVLLASSFIALSVTHLLNRKGGHGA</sequence>
<dbReference type="PROSITE" id="PS50928">
    <property type="entry name" value="ABC_TM1"/>
    <property type="match status" value="1"/>
</dbReference>
<evidence type="ECO:0000256" key="11">
    <source>
        <dbReference type="RuleBase" id="RU365097"/>
    </source>
</evidence>
<evidence type="ECO:0000256" key="9">
    <source>
        <dbReference type="ARBA" id="ARBA00023136"/>
    </source>
</evidence>
<evidence type="ECO:0000256" key="4">
    <source>
        <dbReference type="ARBA" id="ARBA00022448"/>
    </source>
</evidence>
<dbReference type="PANTHER" id="PTHR30183">
    <property type="entry name" value="MOLYBDENUM TRANSPORT SYSTEM PERMEASE PROTEIN MODB"/>
    <property type="match status" value="1"/>
</dbReference>
<reference evidence="13 14" key="1">
    <citation type="submission" date="2018-11" db="EMBL/GenBank/DDBJ databases">
        <title>Bradyrhizobium sp. nov., isolated from effective nodules of peanut in China.</title>
        <authorList>
            <person name="Li Y."/>
        </authorList>
    </citation>
    <scope>NUCLEOTIDE SEQUENCE [LARGE SCALE GENOMIC DNA]</scope>
    <source>
        <strain evidence="13 14">CCBAU 51770</strain>
    </source>
</reference>
<gene>
    <name evidence="13" type="primary">modB</name>
    <name evidence="13" type="ORF">EAS61_25400</name>
</gene>
<keyword evidence="4 10" id="KW-0813">Transport</keyword>
<dbReference type="RefSeq" id="WP_128956412.1">
    <property type="nucleotide sequence ID" value="NZ_RKMK01000027.1"/>
</dbReference>
<dbReference type="EMBL" id="RKMK01000027">
    <property type="protein sequence ID" value="RXG91004.1"/>
    <property type="molecule type" value="Genomic_DNA"/>
</dbReference>
<dbReference type="GO" id="GO:0015098">
    <property type="term" value="F:molybdate ion transmembrane transporter activity"/>
    <property type="evidence" value="ECO:0007669"/>
    <property type="project" value="UniProtKB-UniRule"/>
</dbReference>
<keyword evidence="11" id="KW-0997">Cell inner membrane</keyword>
<evidence type="ECO:0000313" key="14">
    <source>
        <dbReference type="Proteomes" id="UP000290174"/>
    </source>
</evidence>
<feature type="transmembrane region" description="Helical" evidence="10">
    <location>
        <begin position="159"/>
        <end position="181"/>
    </location>
</feature>
<comment type="caution">
    <text evidence="13">The sequence shown here is derived from an EMBL/GenBank/DDBJ whole genome shotgun (WGS) entry which is preliminary data.</text>
</comment>
<feature type="transmembrane region" description="Helical" evidence="10">
    <location>
        <begin position="193"/>
        <end position="213"/>
    </location>
</feature>
<evidence type="ECO:0000313" key="13">
    <source>
        <dbReference type="EMBL" id="RXG91004.1"/>
    </source>
</evidence>
<evidence type="ECO:0000256" key="3">
    <source>
        <dbReference type="ARBA" id="ARBA00007069"/>
    </source>
</evidence>
<evidence type="ECO:0000256" key="5">
    <source>
        <dbReference type="ARBA" id="ARBA00022475"/>
    </source>
</evidence>
<dbReference type="AlphaFoldDB" id="A0A4Q0QGG9"/>
<dbReference type="GO" id="GO:0005886">
    <property type="term" value="C:plasma membrane"/>
    <property type="evidence" value="ECO:0007669"/>
    <property type="project" value="UniProtKB-SubCell"/>
</dbReference>
<dbReference type="InterPro" id="IPR011867">
    <property type="entry name" value="ModB_ABC"/>
</dbReference>
<dbReference type="Gene3D" id="1.10.3720.10">
    <property type="entry name" value="MetI-like"/>
    <property type="match status" value="1"/>
</dbReference>
<keyword evidence="8 10" id="KW-1133">Transmembrane helix</keyword>
<dbReference type="InterPro" id="IPR035906">
    <property type="entry name" value="MetI-like_sf"/>
</dbReference>
<evidence type="ECO:0000259" key="12">
    <source>
        <dbReference type="PROSITE" id="PS50928"/>
    </source>
</evidence>
<accession>A0A4Q0QGG9</accession>
<name>A0A4Q0QGG9_9BRAD</name>
<evidence type="ECO:0000256" key="1">
    <source>
        <dbReference type="ARBA" id="ARBA00002949"/>
    </source>
</evidence>
<dbReference type="Proteomes" id="UP000290174">
    <property type="component" value="Unassembled WGS sequence"/>
</dbReference>
<organism evidence="13 14">
    <name type="scientific">Bradyrhizobium zhanjiangense</name>
    <dbReference type="NCBI Taxonomy" id="1325107"/>
    <lineage>
        <taxon>Bacteria</taxon>
        <taxon>Pseudomonadati</taxon>
        <taxon>Pseudomonadota</taxon>
        <taxon>Alphaproteobacteria</taxon>
        <taxon>Hyphomicrobiales</taxon>
        <taxon>Nitrobacteraceae</taxon>
        <taxon>Bradyrhizobium</taxon>
    </lineage>
</organism>
<evidence type="ECO:0000256" key="6">
    <source>
        <dbReference type="ARBA" id="ARBA00022505"/>
    </source>
</evidence>
<evidence type="ECO:0000256" key="2">
    <source>
        <dbReference type="ARBA" id="ARBA00004651"/>
    </source>
</evidence>
<dbReference type="InterPro" id="IPR000515">
    <property type="entry name" value="MetI-like"/>
</dbReference>
<dbReference type="PANTHER" id="PTHR30183:SF8">
    <property type="entry name" value="MOLYBDENUM TRANSPORT SYSTEM PERMEASE"/>
    <property type="match status" value="1"/>
</dbReference>
<dbReference type="NCBIfam" id="TIGR02141">
    <property type="entry name" value="modB_ABC"/>
    <property type="match status" value="1"/>
</dbReference>
<feature type="transmembrane region" description="Helical" evidence="10">
    <location>
        <begin position="12"/>
        <end position="33"/>
    </location>
</feature>
<dbReference type="CDD" id="cd06261">
    <property type="entry name" value="TM_PBP2"/>
    <property type="match status" value="1"/>
</dbReference>
<protein>
    <recommendedName>
        <fullName evidence="11">Molybdenum transport system permease</fullName>
    </recommendedName>
</protein>
<evidence type="ECO:0000256" key="10">
    <source>
        <dbReference type="RuleBase" id="RU363032"/>
    </source>
</evidence>
<dbReference type="SUPFAM" id="SSF161098">
    <property type="entry name" value="MetI-like"/>
    <property type="match status" value="1"/>
</dbReference>
<dbReference type="Pfam" id="PF00528">
    <property type="entry name" value="BPD_transp_1"/>
    <property type="match status" value="1"/>
</dbReference>
<feature type="domain" description="ABC transmembrane type-1" evidence="12">
    <location>
        <begin position="6"/>
        <end position="210"/>
    </location>
</feature>
<proteinExistence type="inferred from homology"/>
<feature type="transmembrane region" description="Helical" evidence="10">
    <location>
        <begin position="132"/>
        <end position="153"/>
    </location>
</feature>
<comment type="similarity">
    <text evidence="3 11">Belongs to the binding-protein-dependent transport system permease family. CysTW subfamily.</text>
</comment>
<keyword evidence="9 10" id="KW-0472">Membrane</keyword>